<evidence type="ECO:0000256" key="8">
    <source>
        <dbReference type="ARBA" id="ARBA00048130"/>
    </source>
</evidence>
<organism evidence="13 14">
    <name type="scientific">Hymenoscyphus fraxineus</name>
    <dbReference type="NCBI Taxonomy" id="746836"/>
    <lineage>
        <taxon>Eukaryota</taxon>
        <taxon>Fungi</taxon>
        <taxon>Dikarya</taxon>
        <taxon>Ascomycota</taxon>
        <taxon>Pezizomycotina</taxon>
        <taxon>Leotiomycetes</taxon>
        <taxon>Helotiales</taxon>
        <taxon>Helotiaceae</taxon>
        <taxon>Hymenoscyphus</taxon>
    </lineage>
</organism>
<evidence type="ECO:0000256" key="6">
    <source>
        <dbReference type="ARBA" id="ARBA00022840"/>
    </source>
</evidence>
<dbReference type="PROSITE" id="PS00107">
    <property type="entry name" value="PROTEIN_KINASE_ATP"/>
    <property type="match status" value="1"/>
</dbReference>
<dbReference type="InterPro" id="IPR000253">
    <property type="entry name" value="FHA_dom"/>
</dbReference>
<dbReference type="PROSITE" id="PS00108">
    <property type="entry name" value="PROTEIN_KINASE_ST"/>
    <property type="match status" value="1"/>
</dbReference>
<dbReference type="GO" id="GO:0005524">
    <property type="term" value="F:ATP binding"/>
    <property type="evidence" value="ECO:0007669"/>
    <property type="project" value="UniProtKB-UniRule"/>
</dbReference>
<dbReference type="PANTHER" id="PTHR48016">
    <property type="entry name" value="MAP KINASE KINASE KINASE SSK2-RELATED-RELATED"/>
    <property type="match status" value="1"/>
</dbReference>
<comment type="catalytic activity">
    <reaction evidence="7">
        <text>L-threonyl-[protein] + ATP = O-phospho-L-threonyl-[protein] + ADP + H(+)</text>
        <dbReference type="Rhea" id="RHEA:46608"/>
        <dbReference type="Rhea" id="RHEA-COMP:11060"/>
        <dbReference type="Rhea" id="RHEA-COMP:11605"/>
        <dbReference type="ChEBI" id="CHEBI:15378"/>
        <dbReference type="ChEBI" id="CHEBI:30013"/>
        <dbReference type="ChEBI" id="CHEBI:30616"/>
        <dbReference type="ChEBI" id="CHEBI:61977"/>
        <dbReference type="ChEBI" id="CHEBI:456216"/>
        <dbReference type="EC" id="2.7.11.24"/>
    </reaction>
    <physiologicalReaction direction="left-to-right" evidence="7">
        <dbReference type="Rhea" id="RHEA:46609"/>
    </physiologicalReaction>
</comment>
<comment type="catalytic activity">
    <reaction evidence="8">
        <text>L-seryl-[protein] + ATP = O-phospho-L-seryl-[protein] + ADP + H(+)</text>
        <dbReference type="Rhea" id="RHEA:17989"/>
        <dbReference type="Rhea" id="RHEA-COMP:9863"/>
        <dbReference type="Rhea" id="RHEA-COMP:11604"/>
        <dbReference type="ChEBI" id="CHEBI:15378"/>
        <dbReference type="ChEBI" id="CHEBI:29999"/>
        <dbReference type="ChEBI" id="CHEBI:30616"/>
        <dbReference type="ChEBI" id="CHEBI:83421"/>
        <dbReference type="ChEBI" id="CHEBI:456216"/>
        <dbReference type="EC" id="2.7.11.24"/>
    </reaction>
    <physiologicalReaction direction="left-to-right" evidence="8">
        <dbReference type="Rhea" id="RHEA:17990"/>
    </physiologicalReaction>
</comment>
<dbReference type="EC" id="2.7.11.24" evidence="2"/>
<evidence type="ECO:0000313" key="14">
    <source>
        <dbReference type="Proteomes" id="UP000696280"/>
    </source>
</evidence>
<dbReference type="OrthoDB" id="3531824at2759"/>
<dbReference type="Proteomes" id="UP000696280">
    <property type="component" value="Unassembled WGS sequence"/>
</dbReference>
<feature type="domain" description="FHA" evidence="11">
    <location>
        <begin position="65"/>
        <end position="116"/>
    </location>
</feature>
<reference evidence="13" key="1">
    <citation type="submission" date="2021-07" db="EMBL/GenBank/DDBJ databases">
        <authorList>
            <person name="Durling M."/>
        </authorList>
    </citation>
    <scope>NUCLEOTIDE SEQUENCE</scope>
</reference>
<dbReference type="Gene3D" id="2.60.200.20">
    <property type="match status" value="1"/>
</dbReference>
<evidence type="ECO:0000256" key="9">
    <source>
        <dbReference type="PROSITE-ProRule" id="PRU10141"/>
    </source>
</evidence>
<keyword evidence="10" id="KW-0723">Serine/threonine-protein kinase</keyword>
<keyword evidence="3" id="KW-0808">Transferase</keyword>
<dbReference type="InterPro" id="IPR050538">
    <property type="entry name" value="MAP_kinase_kinase_kinase"/>
</dbReference>
<dbReference type="SUPFAM" id="SSF49879">
    <property type="entry name" value="SMAD/FHA domain"/>
    <property type="match status" value="1"/>
</dbReference>
<sequence>MASPRRRPDPDKRILFSLRPYLDNKRAKDVVAHESNHHNVSFSMSDRSRVIDVGFHLHGNSSTLATLGRGSDADIYIEGSEISRRQCSFEIDPDTHAVMLYDRSTANSTQVFGENSKPFERERDLRKVLVQKGLNTIIGMGGVGCNLVQFSLEWHRDPTETTKYIEGYEGQTRGRVENPRLARTEEEVQTEFPSPRETRIHTPEQRPLRMRYVVREKLGSGTFGTVFKAINVDSGKFMAVKIIEPPKIESQQEGWRRALKREVETFSQISHPHIVNYITAQGWNGRNVEIFMGLKEGTLESLVDSGHSYMFRVNVAESVFPQMLRALDYIAWKDIIHRDVKPENILYVSLPAGAYQFQLADFGLCNSTTNARTCAGTVLYMAPEVFQGGIQTGKVDVWSLFVTMLWILDVQSFRQRSRAFGNNPAGVQQVVLSIAAGKVKPVPQIREMAIEDPAKRASAAQMLVKLYKGALGIVSRNRPNS</sequence>
<evidence type="ECO:0000256" key="5">
    <source>
        <dbReference type="ARBA" id="ARBA00022777"/>
    </source>
</evidence>
<dbReference type="EMBL" id="CAJVRL010000093">
    <property type="protein sequence ID" value="CAG8959871.1"/>
    <property type="molecule type" value="Genomic_DNA"/>
</dbReference>
<dbReference type="Pfam" id="PF00498">
    <property type="entry name" value="FHA"/>
    <property type="match status" value="1"/>
</dbReference>
<dbReference type="AlphaFoldDB" id="A0A9N9PU50"/>
<dbReference type="PROSITE" id="PS50006">
    <property type="entry name" value="FHA_DOMAIN"/>
    <property type="match status" value="1"/>
</dbReference>
<dbReference type="InterPro" id="IPR011009">
    <property type="entry name" value="Kinase-like_dom_sf"/>
</dbReference>
<evidence type="ECO:0000256" key="10">
    <source>
        <dbReference type="RuleBase" id="RU000304"/>
    </source>
</evidence>
<keyword evidence="4 9" id="KW-0547">Nucleotide-binding</keyword>
<dbReference type="PROSITE" id="PS50011">
    <property type="entry name" value="PROTEIN_KINASE_DOM"/>
    <property type="match status" value="1"/>
</dbReference>
<evidence type="ECO:0000256" key="3">
    <source>
        <dbReference type="ARBA" id="ARBA00022679"/>
    </source>
</evidence>
<dbReference type="GO" id="GO:0004707">
    <property type="term" value="F:MAP kinase activity"/>
    <property type="evidence" value="ECO:0007669"/>
    <property type="project" value="UniProtKB-EC"/>
</dbReference>
<accession>A0A9N9PU50</accession>
<feature type="domain" description="Protein kinase" evidence="12">
    <location>
        <begin position="212"/>
        <end position="481"/>
    </location>
</feature>
<comment type="caution">
    <text evidence="13">The sequence shown here is derived from an EMBL/GenBank/DDBJ whole genome shotgun (WGS) entry which is preliminary data.</text>
</comment>
<comment type="similarity">
    <text evidence="1">Belongs to the protein kinase superfamily. CAMK Ser/Thr protein kinase family. CHEK2 subfamily.</text>
</comment>
<dbReference type="InterPro" id="IPR000719">
    <property type="entry name" value="Prot_kinase_dom"/>
</dbReference>
<proteinExistence type="inferred from homology"/>
<dbReference type="SUPFAM" id="SSF56112">
    <property type="entry name" value="Protein kinase-like (PK-like)"/>
    <property type="match status" value="1"/>
</dbReference>
<keyword evidence="6 9" id="KW-0067">ATP-binding</keyword>
<evidence type="ECO:0000256" key="1">
    <source>
        <dbReference type="ARBA" id="ARBA00005575"/>
    </source>
</evidence>
<dbReference type="Gene3D" id="1.10.510.10">
    <property type="entry name" value="Transferase(Phosphotransferase) domain 1"/>
    <property type="match status" value="1"/>
</dbReference>
<name>A0A9N9PU50_9HELO</name>
<evidence type="ECO:0000259" key="11">
    <source>
        <dbReference type="PROSITE" id="PS50006"/>
    </source>
</evidence>
<keyword evidence="5" id="KW-0418">Kinase</keyword>
<evidence type="ECO:0000259" key="12">
    <source>
        <dbReference type="PROSITE" id="PS50011"/>
    </source>
</evidence>
<dbReference type="SMART" id="SM00220">
    <property type="entry name" value="S_TKc"/>
    <property type="match status" value="1"/>
</dbReference>
<gene>
    <name evidence="13" type="ORF">HYFRA_00013143</name>
</gene>
<dbReference type="CDD" id="cd00060">
    <property type="entry name" value="FHA"/>
    <property type="match status" value="1"/>
</dbReference>
<evidence type="ECO:0000256" key="7">
    <source>
        <dbReference type="ARBA" id="ARBA00047919"/>
    </source>
</evidence>
<protein>
    <recommendedName>
        <fullName evidence="2">mitogen-activated protein kinase</fullName>
        <ecNumber evidence="2">2.7.11.24</ecNumber>
    </recommendedName>
</protein>
<dbReference type="Pfam" id="PF00069">
    <property type="entry name" value="Pkinase"/>
    <property type="match status" value="1"/>
</dbReference>
<dbReference type="InterPro" id="IPR008984">
    <property type="entry name" value="SMAD_FHA_dom_sf"/>
</dbReference>
<evidence type="ECO:0000256" key="2">
    <source>
        <dbReference type="ARBA" id="ARBA00012411"/>
    </source>
</evidence>
<dbReference type="PANTHER" id="PTHR48016:SF56">
    <property type="entry name" value="MAPKK KINASE"/>
    <property type="match status" value="1"/>
</dbReference>
<dbReference type="InterPro" id="IPR017441">
    <property type="entry name" value="Protein_kinase_ATP_BS"/>
</dbReference>
<keyword evidence="14" id="KW-1185">Reference proteome</keyword>
<evidence type="ECO:0000256" key="4">
    <source>
        <dbReference type="ARBA" id="ARBA00022741"/>
    </source>
</evidence>
<dbReference type="InterPro" id="IPR008271">
    <property type="entry name" value="Ser/Thr_kinase_AS"/>
</dbReference>
<feature type="binding site" evidence="9">
    <location>
        <position position="241"/>
    </location>
    <ligand>
        <name>ATP</name>
        <dbReference type="ChEBI" id="CHEBI:30616"/>
    </ligand>
</feature>
<evidence type="ECO:0000313" key="13">
    <source>
        <dbReference type="EMBL" id="CAG8959871.1"/>
    </source>
</evidence>